<dbReference type="Ensembl" id="ENSMPUT00000010840.1">
    <property type="protein sequence ID" value="ENSMPUP00000010663.1"/>
    <property type="gene ID" value="ENSMPUG00000010749.1"/>
</dbReference>
<protein>
    <submittedName>
        <fullName evidence="2">Uncharacterized protein</fullName>
    </submittedName>
</protein>
<feature type="compositionally biased region" description="Low complexity" evidence="1">
    <location>
        <begin position="145"/>
        <end position="154"/>
    </location>
</feature>
<evidence type="ECO:0000256" key="1">
    <source>
        <dbReference type="SAM" id="MobiDB-lite"/>
    </source>
</evidence>
<dbReference type="InParanoid" id="M3YH56"/>
<dbReference type="EMBL" id="AEYP01080897">
    <property type="status" value="NOT_ANNOTATED_CDS"/>
    <property type="molecule type" value="Genomic_DNA"/>
</dbReference>
<feature type="compositionally biased region" description="Gly residues" evidence="1">
    <location>
        <begin position="217"/>
        <end position="227"/>
    </location>
</feature>
<dbReference type="AlphaFoldDB" id="M3YH56"/>
<feature type="compositionally biased region" description="Pro residues" evidence="1">
    <location>
        <begin position="310"/>
        <end position="323"/>
    </location>
</feature>
<name>M3YH56_MUSPF</name>
<feature type="region of interest" description="Disordered" evidence="1">
    <location>
        <begin position="205"/>
        <end position="234"/>
    </location>
</feature>
<feature type="compositionally biased region" description="Low complexity" evidence="1">
    <location>
        <begin position="295"/>
        <end position="305"/>
    </location>
</feature>
<dbReference type="HOGENOM" id="CLU_846055_0_0_1"/>
<accession>M3YH56</accession>
<sequence>EWARWRWGRALLGPDQVADQATGPYGWEVKGFLVAQQCPCQAQQPPVPSWRYLALLAPEQECQGQVTEEAPVSGVSKRRHLRRRAVTSRHLPELLPLLLGSGKVGKRDDSQGGCGGQRWTEEATGEGTDAGSPWGPVGARGLNGGRRSPSFGRRGAPGRGGSWRLLTWPVPEHFAAGRGRGGCHPPWRQTLQCYPFVGSQASAAEPGVDKLARSGARRGGAGHGRGTAHGSRDTARSAALFRFVVFHGSPRARLRVSPRPPRNGTFRPRSGRPLGSACHFPPGGALKSCPGAPGGAAQCAPTGRLRPTDSRPPPSPPPRPSAAPPSEAA</sequence>
<organism evidence="2">
    <name type="scientific">Mustela putorius furo</name>
    <name type="common">European domestic ferret</name>
    <name type="synonym">Mustela furo</name>
    <dbReference type="NCBI Taxonomy" id="9669"/>
    <lineage>
        <taxon>Eukaryota</taxon>
        <taxon>Metazoa</taxon>
        <taxon>Chordata</taxon>
        <taxon>Craniata</taxon>
        <taxon>Vertebrata</taxon>
        <taxon>Euteleostomi</taxon>
        <taxon>Mammalia</taxon>
        <taxon>Eutheria</taxon>
        <taxon>Laurasiatheria</taxon>
        <taxon>Carnivora</taxon>
        <taxon>Caniformia</taxon>
        <taxon>Musteloidea</taxon>
        <taxon>Mustelidae</taxon>
        <taxon>Mustelinae</taxon>
        <taxon>Mustela</taxon>
    </lineage>
</organism>
<evidence type="ECO:0000313" key="2">
    <source>
        <dbReference type="Ensembl" id="ENSMPUP00000010663.1"/>
    </source>
</evidence>
<feature type="region of interest" description="Disordered" evidence="1">
    <location>
        <begin position="106"/>
        <end position="162"/>
    </location>
</feature>
<feature type="region of interest" description="Disordered" evidence="1">
    <location>
        <begin position="253"/>
        <end position="329"/>
    </location>
</feature>
<reference evidence="2" key="1">
    <citation type="submission" date="2024-06" db="UniProtKB">
        <authorList>
            <consortium name="Ensembl"/>
        </authorList>
    </citation>
    <scope>IDENTIFICATION</scope>
</reference>
<proteinExistence type="predicted"/>